<dbReference type="AlphaFoldDB" id="A0AA38P1M9"/>
<gene>
    <name evidence="1" type="ORF">F5878DRAFT_498391</name>
</gene>
<feature type="non-terminal residue" evidence="1">
    <location>
        <position position="108"/>
    </location>
</feature>
<dbReference type="InterPro" id="IPR041078">
    <property type="entry name" value="Plavaka"/>
</dbReference>
<organism evidence="1 2">
    <name type="scientific">Lentinula raphanica</name>
    <dbReference type="NCBI Taxonomy" id="153919"/>
    <lineage>
        <taxon>Eukaryota</taxon>
        <taxon>Fungi</taxon>
        <taxon>Dikarya</taxon>
        <taxon>Basidiomycota</taxon>
        <taxon>Agaricomycotina</taxon>
        <taxon>Agaricomycetes</taxon>
        <taxon>Agaricomycetidae</taxon>
        <taxon>Agaricales</taxon>
        <taxon>Marasmiineae</taxon>
        <taxon>Omphalotaceae</taxon>
        <taxon>Lentinula</taxon>
    </lineage>
</organism>
<dbReference type="Proteomes" id="UP001163846">
    <property type="component" value="Unassembled WGS sequence"/>
</dbReference>
<evidence type="ECO:0000313" key="1">
    <source>
        <dbReference type="EMBL" id="KAJ3834634.1"/>
    </source>
</evidence>
<accession>A0AA38P1M9</accession>
<protein>
    <submittedName>
        <fullName evidence="1">Uncharacterized protein</fullName>
    </submittedName>
</protein>
<sequence length="108" mass="11684">LKLAAAVGVMMADPVGQVRRCHTPCAAWIVDTPEAALIACVGGGGKTSPFTTAIYTDYGDPFRHPTRTGNSTLAIIDEVVTKADPEKIERYWPLAQKRRTNGVVDPCW</sequence>
<keyword evidence="2" id="KW-1185">Reference proteome</keyword>
<dbReference type="EMBL" id="MU806504">
    <property type="protein sequence ID" value="KAJ3834634.1"/>
    <property type="molecule type" value="Genomic_DNA"/>
</dbReference>
<comment type="caution">
    <text evidence="1">The sequence shown here is derived from an EMBL/GenBank/DDBJ whole genome shotgun (WGS) entry which is preliminary data.</text>
</comment>
<feature type="non-terminal residue" evidence="1">
    <location>
        <position position="1"/>
    </location>
</feature>
<proteinExistence type="predicted"/>
<reference evidence="1" key="1">
    <citation type="submission" date="2022-08" db="EMBL/GenBank/DDBJ databases">
        <authorList>
            <consortium name="DOE Joint Genome Institute"/>
            <person name="Min B."/>
            <person name="Riley R."/>
            <person name="Sierra-Patev S."/>
            <person name="Naranjo-Ortiz M."/>
            <person name="Looney B."/>
            <person name="Konkel Z."/>
            <person name="Slot J.C."/>
            <person name="Sakamoto Y."/>
            <person name="Steenwyk J.L."/>
            <person name="Rokas A."/>
            <person name="Carro J."/>
            <person name="Camarero S."/>
            <person name="Ferreira P."/>
            <person name="Molpeceres G."/>
            <person name="Ruiz-Duenas F.J."/>
            <person name="Serrano A."/>
            <person name="Henrissat B."/>
            <person name="Drula E."/>
            <person name="Hughes K.W."/>
            <person name="Mata J.L."/>
            <person name="Ishikawa N.K."/>
            <person name="Vargas-Isla R."/>
            <person name="Ushijima S."/>
            <person name="Smith C.A."/>
            <person name="Ahrendt S."/>
            <person name="Andreopoulos W."/>
            <person name="He G."/>
            <person name="Labutti K."/>
            <person name="Lipzen A."/>
            <person name="Ng V."/>
            <person name="Sandor L."/>
            <person name="Barry K."/>
            <person name="Martinez A.T."/>
            <person name="Xiao Y."/>
            <person name="Gibbons J.G."/>
            <person name="Terashima K."/>
            <person name="Hibbett D.S."/>
            <person name="Grigoriev I.V."/>
        </authorList>
    </citation>
    <scope>NUCLEOTIDE SEQUENCE</scope>
    <source>
        <strain evidence="1">TFB9207</strain>
    </source>
</reference>
<dbReference type="Pfam" id="PF18759">
    <property type="entry name" value="Plavaka"/>
    <property type="match status" value="1"/>
</dbReference>
<evidence type="ECO:0000313" key="2">
    <source>
        <dbReference type="Proteomes" id="UP001163846"/>
    </source>
</evidence>
<name>A0AA38P1M9_9AGAR</name>